<gene>
    <name evidence="9" type="ORF">DI525_00110</name>
</gene>
<protein>
    <recommendedName>
        <fullName evidence="6">Aminotransferase</fullName>
        <ecNumber evidence="6">2.6.1.-</ecNumber>
    </recommendedName>
</protein>
<evidence type="ECO:0000256" key="2">
    <source>
        <dbReference type="ARBA" id="ARBA00007441"/>
    </source>
</evidence>
<comment type="caution">
    <text evidence="9">The sequence shown here is derived from an EMBL/GenBank/DDBJ whole genome shotgun (WGS) entry which is preliminary data.</text>
</comment>
<dbReference type="PANTHER" id="PTHR46383">
    <property type="entry name" value="ASPARTATE AMINOTRANSFERASE"/>
    <property type="match status" value="1"/>
</dbReference>
<dbReference type="GO" id="GO:0006520">
    <property type="term" value="P:amino acid metabolic process"/>
    <property type="evidence" value="ECO:0007669"/>
    <property type="project" value="InterPro"/>
</dbReference>
<proteinExistence type="inferred from homology"/>
<keyword evidence="5" id="KW-0663">Pyridoxal phosphate</keyword>
<dbReference type="PROSITE" id="PS00105">
    <property type="entry name" value="AA_TRANSFER_CLASS_1"/>
    <property type="match status" value="1"/>
</dbReference>
<comment type="similarity">
    <text evidence="2 6">Belongs to the class-I pyridoxal-phosphate-dependent aminotransferase family.</text>
</comment>
<dbReference type="CDD" id="cd00609">
    <property type="entry name" value="AAT_like"/>
    <property type="match status" value="1"/>
</dbReference>
<dbReference type="EMBL" id="QFRA01000001">
    <property type="protein sequence ID" value="PZR06735.1"/>
    <property type="molecule type" value="Genomic_DNA"/>
</dbReference>
<sequence length="426" mass="46757">MGRDNSESTDYSDMNYSEDHHSSSGSSGKDYGLAIQRGHADPFYTMEMVARTAEREAEKHDTVPLCIGQPSTPAPSVVRDVAIEAIQKDKLGYTEALGIQPLRERISRWHSETYGTDTKADNVIVTTGSSGAFVAIFAACLPFGGTVALSSPGYAAYRNVLQALGNSFIDIPTTAETRFHMTRKHLEDLAQAGNKPDMVLITSPNNPTGSIIDPDELRAISQWCDETDTVLVSDEIYHGISYGRPTVTARSLSDRAVVIGSTSKYFSMTGWRLGWLIIPDDPTLRETIENILGNISLCAPALSQIAATRVFDDDALAELRVHVERYKENHDILNKELPAVGLPRFAPSDGAFYFWVDVSDYTDDSVAFAHELLDATGVSVSPGTDFDGSADKALGKKYVRVSYAGTPEEMREACRRLKPFLEARRR</sequence>
<dbReference type="GO" id="GO:0030170">
    <property type="term" value="F:pyridoxal phosphate binding"/>
    <property type="evidence" value="ECO:0007669"/>
    <property type="project" value="InterPro"/>
</dbReference>
<evidence type="ECO:0000256" key="1">
    <source>
        <dbReference type="ARBA" id="ARBA00001933"/>
    </source>
</evidence>
<evidence type="ECO:0000313" key="9">
    <source>
        <dbReference type="EMBL" id="PZR06735.1"/>
    </source>
</evidence>
<feature type="region of interest" description="Disordered" evidence="7">
    <location>
        <begin position="1"/>
        <end position="32"/>
    </location>
</feature>
<evidence type="ECO:0000259" key="8">
    <source>
        <dbReference type="Pfam" id="PF00155"/>
    </source>
</evidence>
<dbReference type="SUPFAM" id="SSF53383">
    <property type="entry name" value="PLP-dependent transferases"/>
    <property type="match status" value="1"/>
</dbReference>
<dbReference type="InterPro" id="IPR004839">
    <property type="entry name" value="Aminotransferase_I/II_large"/>
</dbReference>
<name>A0A2W5T5L0_9CORY</name>
<dbReference type="InterPro" id="IPR050596">
    <property type="entry name" value="AspAT/PAT-like"/>
</dbReference>
<dbReference type="InterPro" id="IPR004838">
    <property type="entry name" value="NHTrfase_class1_PyrdxlP-BS"/>
</dbReference>
<dbReference type="Gene3D" id="3.40.640.10">
    <property type="entry name" value="Type I PLP-dependent aspartate aminotransferase-like (Major domain)"/>
    <property type="match status" value="1"/>
</dbReference>
<dbReference type="InterPro" id="IPR015421">
    <property type="entry name" value="PyrdxlP-dep_Trfase_major"/>
</dbReference>
<reference evidence="9 10" key="1">
    <citation type="submission" date="2017-08" db="EMBL/GenBank/DDBJ databases">
        <title>Infants hospitalized years apart are colonized by the same room-sourced microbial strains.</title>
        <authorList>
            <person name="Brooks B."/>
            <person name="Olm M.R."/>
            <person name="Firek B.A."/>
            <person name="Baker R."/>
            <person name="Thomas B.C."/>
            <person name="Morowitz M.J."/>
            <person name="Banfield J.F."/>
        </authorList>
    </citation>
    <scope>NUCLEOTIDE SEQUENCE [LARGE SCALE GENOMIC DNA]</scope>
    <source>
        <strain evidence="9">S2_003_000_R1_3</strain>
    </source>
</reference>
<evidence type="ECO:0000256" key="5">
    <source>
        <dbReference type="ARBA" id="ARBA00022898"/>
    </source>
</evidence>
<evidence type="ECO:0000256" key="7">
    <source>
        <dbReference type="SAM" id="MobiDB-lite"/>
    </source>
</evidence>
<dbReference type="GO" id="GO:0008483">
    <property type="term" value="F:transaminase activity"/>
    <property type="evidence" value="ECO:0007669"/>
    <property type="project" value="UniProtKB-KW"/>
</dbReference>
<feature type="domain" description="Aminotransferase class I/classII large" evidence="8">
    <location>
        <begin position="62"/>
        <end position="417"/>
    </location>
</feature>
<organism evidence="9 10">
    <name type="scientific">Corynebacterium kroppenstedtii</name>
    <dbReference type="NCBI Taxonomy" id="161879"/>
    <lineage>
        <taxon>Bacteria</taxon>
        <taxon>Bacillati</taxon>
        <taxon>Actinomycetota</taxon>
        <taxon>Actinomycetes</taxon>
        <taxon>Mycobacteriales</taxon>
        <taxon>Corynebacteriaceae</taxon>
        <taxon>Corynebacterium</taxon>
    </lineage>
</organism>
<dbReference type="AlphaFoldDB" id="A0A2W5T5L0"/>
<keyword evidence="3 6" id="KW-0032">Aminotransferase</keyword>
<keyword evidence="4 6" id="KW-0808">Transferase</keyword>
<dbReference type="Pfam" id="PF00155">
    <property type="entry name" value="Aminotran_1_2"/>
    <property type="match status" value="1"/>
</dbReference>
<dbReference type="PANTHER" id="PTHR46383:SF2">
    <property type="entry name" value="AMINOTRANSFERASE"/>
    <property type="match status" value="1"/>
</dbReference>
<accession>A0A2W5T5L0</accession>
<comment type="cofactor">
    <cofactor evidence="1 6">
        <name>pyridoxal 5'-phosphate</name>
        <dbReference type="ChEBI" id="CHEBI:597326"/>
    </cofactor>
</comment>
<dbReference type="EC" id="2.6.1.-" evidence="6"/>
<dbReference type="RefSeq" id="WP_303733783.1">
    <property type="nucleotide sequence ID" value="NZ_CAKZHK010000006.1"/>
</dbReference>
<evidence type="ECO:0000256" key="6">
    <source>
        <dbReference type="RuleBase" id="RU000481"/>
    </source>
</evidence>
<evidence type="ECO:0000313" key="10">
    <source>
        <dbReference type="Proteomes" id="UP000249432"/>
    </source>
</evidence>
<evidence type="ECO:0000256" key="3">
    <source>
        <dbReference type="ARBA" id="ARBA00022576"/>
    </source>
</evidence>
<dbReference type="Proteomes" id="UP000249432">
    <property type="component" value="Unassembled WGS sequence"/>
</dbReference>
<evidence type="ECO:0000256" key="4">
    <source>
        <dbReference type="ARBA" id="ARBA00022679"/>
    </source>
</evidence>
<dbReference type="InterPro" id="IPR015424">
    <property type="entry name" value="PyrdxlP-dep_Trfase"/>
</dbReference>